<evidence type="ECO:0000313" key="2">
    <source>
        <dbReference type="Proteomes" id="UP000541558"/>
    </source>
</evidence>
<dbReference type="EMBL" id="JAACJK010000124">
    <property type="protein sequence ID" value="KAF5328965.1"/>
    <property type="molecule type" value="Genomic_DNA"/>
</dbReference>
<protein>
    <submittedName>
        <fullName evidence="1">Uncharacterized protein</fullName>
    </submittedName>
</protein>
<sequence>MHGEQRLDTFPLTTVQATLCISGGIRYVSTSCWKLYLRSLCLPLPRRHTDSVSMPRTSLEWIVIAIASLQANGHGPTLKVQMVKDTIFEEAKASNRRFAPRRPVNEVVAEALFRLSLADLVVIPGFRALDNPGAEVTLTEDLWGQLPSTNDPTLDRLVTISGRRGSRSSAAGGTARRSMKRDQIHEAQINRFYELVVFVDLEIEYSANDDSVDRKAQAMTDARAQLAQRLEQFKEIIHRNRVLKAAEIVQTESVRGLIYGLTRLLSDYARGLLGLSEDHTKLIRTVERYITQLDDGVESLMAKEVMRKVYIKAMQALLCEAFGPGNHLLLMQRNEDYEKLVDRD</sequence>
<proteinExistence type="predicted"/>
<keyword evidence="2" id="KW-1185">Reference proteome</keyword>
<reference evidence="1 2" key="1">
    <citation type="journal article" date="2020" name="ISME J.">
        <title>Uncovering the hidden diversity of litter-decomposition mechanisms in mushroom-forming fungi.</title>
        <authorList>
            <person name="Floudas D."/>
            <person name="Bentzer J."/>
            <person name="Ahren D."/>
            <person name="Johansson T."/>
            <person name="Persson P."/>
            <person name="Tunlid A."/>
        </authorList>
    </citation>
    <scope>NUCLEOTIDE SEQUENCE [LARGE SCALE GENOMIC DNA]</scope>
    <source>
        <strain evidence="1 2">CBS 175.51</strain>
    </source>
</reference>
<organism evidence="1 2">
    <name type="scientific">Ephemerocybe angulata</name>
    <dbReference type="NCBI Taxonomy" id="980116"/>
    <lineage>
        <taxon>Eukaryota</taxon>
        <taxon>Fungi</taxon>
        <taxon>Dikarya</taxon>
        <taxon>Basidiomycota</taxon>
        <taxon>Agaricomycotina</taxon>
        <taxon>Agaricomycetes</taxon>
        <taxon>Agaricomycetidae</taxon>
        <taxon>Agaricales</taxon>
        <taxon>Agaricineae</taxon>
        <taxon>Psathyrellaceae</taxon>
        <taxon>Ephemerocybe</taxon>
    </lineage>
</organism>
<gene>
    <name evidence="1" type="ORF">D9611_013513</name>
</gene>
<evidence type="ECO:0000313" key="1">
    <source>
        <dbReference type="EMBL" id="KAF5328965.1"/>
    </source>
</evidence>
<dbReference type="Proteomes" id="UP000541558">
    <property type="component" value="Unassembled WGS sequence"/>
</dbReference>
<name>A0A8H5BTA6_9AGAR</name>
<dbReference type="AlphaFoldDB" id="A0A8H5BTA6"/>
<dbReference type="OrthoDB" id="10368192at2759"/>
<comment type="caution">
    <text evidence="1">The sequence shown here is derived from an EMBL/GenBank/DDBJ whole genome shotgun (WGS) entry which is preliminary data.</text>
</comment>
<accession>A0A8H5BTA6</accession>